<proteinExistence type="predicted"/>
<evidence type="ECO:0000313" key="1">
    <source>
        <dbReference type="EMBL" id="WWQ62672.1"/>
    </source>
</evidence>
<evidence type="ECO:0000313" key="2">
    <source>
        <dbReference type="Proteomes" id="UP001432251"/>
    </source>
</evidence>
<keyword evidence="2" id="KW-1185">Reference proteome</keyword>
<name>A0ACD5A638_9ACTN</name>
<sequence length="1422" mass="147297">MSRSIPRPGRRWAAAALAAGLTGSLLSLVAPPAQAAAVPHPLGTAVTDSPKKTPHTKHDKLGTHDRTLLQKAESKKRKTVTVLLATGQGDTAAVREKVVELGGRIGEFTDKLGYVRATVPTGKVTALTALSSVRALDLSETYKIPDPSPVAAKDRKAGASDGDTPAAPGKDTPADNPYLPTGETGATDFTADHPTWDGRGVTIGVLDTGVDPSHPALRTTTTGEPKIADWVTATDPVTDPDPTWLQLNLKVSAVNGAFTYGGVTFKTPTPSGSYEFAYFDEDETWGSELEGDVNRDGDYKDRFGVLYRASDHTVWVDADLDHAFGAGDVVEPYAKSGKWARFGTDDPRTPVAESMPFTVEHRDDVDLSARGGTSVGKTADFVNIGIVSGAHATHVAGIAAGHGMFGGTMNGAAPGARIVSERVCLFASGCTSYALAEGMIDAVVNKGVDVVNLSIGGLPALNDGANVRAVLYNRLIDKYGVQIVSSAGNDGPGMNTVSDPGVSDKVLAVGASVSKDTWWADYGSRVSARQGLFPFSARGPREDGGMKPEVVAPGAAVSSIPTWLAGEGVPQTGYELPAGYGMFNGTSMASPQATGDAALLLSAARATGRKVSPAALRTALTGSARFLDDVPAYAQGAGLLDVPAAWKTLAKGAEPTAYSVEAPVCTALAGLLATPGTGTGIHNRCAAGDGGQELGRARTYDVRLTADTTGTAELSWLGNDGTFTAPKKVRLTAGEPATVAVRALARSAGAHSALLRVDDPDTAGVDRYVPVTVVIGDTPDRPSYAVSGAGSVDRNATRSVFVTVPEGAAAVTVDLSRVADGSQTRFLAVDPQGMPVEDTGAGRCYTHYSDTDDCDPKTRTYARPMPGVWEFEVEARRTSPRLENPYRLTATVLGATFDPASSVIDESAVHAPAEKAFTAVNRFAPVTAHATGGALGALSQATPTLTDQAMTGKTVTVPRDATRLEVSMGHASDPDADLDLYLIAQSGALVASSTNGGSRESLTVEDPKPGYYTLYIAGTSVPSGSTTFDIQDTLFSASLGAVTVDDEKPVRLDAGEKTRVGGRLVADTAPPAGTRLVGRFSLAAADGTALGSADVLLGKVTQPSATVTSSFGPAVGFSFDDGGRIGGSRQVSGVSRPMIWDAEHGMRLMDDGGARNGYVLGQSRTGGYATGQLTLSGGTRAALWDKDGALTALPLPDWETYTYDRGFAVNARGTVVGNATGYIKNPATGGNQQVNDAFTWSAADGFRKLEHLTDNRALTEPLAISDTGVAVGHSSVGGKRHAVRWDAEGHATDLGTLPGMTDSTARGINASGEIVGSSGDDAFVVRPGGTMTRLPDFGFDAKALAVNDAGWIAGTAETAPDTTTAVVWDPQGRMYDLHALVDASLWVPTEGIGLNNRNEVAFYAMDLKNGGDTKILVAGLPD</sequence>
<organism evidence="1 2">
    <name type="scientific">Streptomyces citrinus</name>
    <dbReference type="NCBI Taxonomy" id="3118173"/>
    <lineage>
        <taxon>Bacteria</taxon>
        <taxon>Bacillati</taxon>
        <taxon>Actinomycetota</taxon>
        <taxon>Actinomycetes</taxon>
        <taxon>Kitasatosporales</taxon>
        <taxon>Streptomycetaceae</taxon>
        <taxon>Streptomyces</taxon>
    </lineage>
</organism>
<reference evidence="1" key="1">
    <citation type="journal article" date="2025" name="Int. J. Syst. Evol. Microbiol.">
        <title>Streptomyces citrinus sp. nov., with yellow diffusible pigment.</title>
        <authorList>
            <person name="He Y."/>
            <person name="Yang E."/>
            <person name="Xu J."/>
            <person name="Sun Y."/>
            <person name="Sun L."/>
        </authorList>
    </citation>
    <scope>NUCLEOTIDE SEQUENCE</scope>
    <source>
        <strain evidence="1">Q6</strain>
    </source>
</reference>
<accession>A0ACD5A638</accession>
<protein>
    <submittedName>
        <fullName evidence="1">S8 family serine peptidase</fullName>
    </submittedName>
</protein>
<gene>
    <name evidence="1" type="ORF">V2W30_04400</name>
</gene>
<dbReference type="Proteomes" id="UP001432251">
    <property type="component" value="Chromosome"/>
</dbReference>
<dbReference type="EMBL" id="CP146022">
    <property type="protein sequence ID" value="WWQ62672.1"/>
    <property type="molecule type" value="Genomic_DNA"/>
</dbReference>